<evidence type="ECO:0000313" key="1">
    <source>
        <dbReference type="EMBL" id="KKM89159.1"/>
    </source>
</evidence>
<proteinExistence type="predicted"/>
<gene>
    <name evidence="1" type="ORF">LCGC14_1251400</name>
</gene>
<reference evidence="1" key="1">
    <citation type="journal article" date="2015" name="Nature">
        <title>Complex archaea that bridge the gap between prokaryotes and eukaryotes.</title>
        <authorList>
            <person name="Spang A."/>
            <person name="Saw J.H."/>
            <person name="Jorgensen S.L."/>
            <person name="Zaremba-Niedzwiedzka K."/>
            <person name="Martijn J."/>
            <person name="Lind A.E."/>
            <person name="van Eijk R."/>
            <person name="Schleper C."/>
            <person name="Guy L."/>
            <person name="Ettema T.J."/>
        </authorList>
    </citation>
    <scope>NUCLEOTIDE SEQUENCE</scope>
</reference>
<protein>
    <submittedName>
        <fullName evidence="1">Uncharacterized protein</fullName>
    </submittedName>
</protein>
<name>A0A0F9L2Z1_9ZZZZ</name>
<dbReference type="AlphaFoldDB" id="A0A0F9L2Z1"/>
<comment type="caution">
    <text evidence="1">The sequence shown here is derived from an EMBL/GenBank/DDBJ whole genome shotgun (WGS) entry which is preliminary data.</text>
</comment>
<organism evidence="1">
    <name type="scientific">marine sediment metagenome</name>
    <dbReference type="NCBI Taxonomy" id="412755"/>
    <lineage>
        <taxon>unclassified sequences</taxon>
        <taxon>metagenomes</taxon>
        <taxon>ecological metagenomes</taxon>
    </lineage>
</organism>
<dbReference type="EMBL" id="LAZR01006860">
    <property type="protein sequence ID" value="KKM89159.1"/>
    <property type="molecule type" value="Genomic_DNA"/>
</dbReference>
<sequence length="42" mass="4967">MGILMEVDKMGMYDDVRFKTNCPIEDYEMTWHKRGEPTKGGR</sequence>
<accession>A0A0F9L2Z1</accession>